<name>A0A2M4B4P6_9DIPT</name>
<keyword evidence="1" id="KW-0732">Signal</keyword>
<evidence type="ECO:0000256" key="1">
    <source>
        <dbReference type="SAM" id="SignalP"/>
    </source>
</evidence>
<evidence type="ECO:0000313" key="2">
    <source>
        <dbReference type="EMBL" id="MBW47971.1"/>
    </source>
</evidence>
<feature type="chain" id="PRO_5014649720" evidence="1">
    <location>
        <begin position="26"/>
        <end position="170"/>
    </location>
</feature>
<dbReference type="EMBL" id="GGFK01014650">
    <property type="protein sequence ID" value="MBW47971.1"/>
    <property type="molecule type" value="Transcribed_RNA"/>
</dbReference>
<sequence>MRIFSRRIRSSLLLGELSSLAVIAAIVPTQPRWCVRTAVIMVLMKKFVSFVSADESKEQRSLMKVLATFARLRSVSVLLLSVNHTGLLRRGAVNRSPSHCWVECHAPSIIWRNSFHRMYAFSTAMRTRHRIDSNTVMCSEQNVSVSCSITSFSLMHTATPRRCFLLGAFA</sequence>
<reference evidence="2" key="1">
    <citation type="submission" date="2018-01" db="EMBL/GenBank/DDBJ databases">
        <title>An insight into the sialome of Amazonian anophelines.</title>
        <authorList>
            <person name="Ribeiro J.M."/>
            <person name="Scarpassa V."/>
            <person name="Calvo E."/>
        </authorList>
    </citation>
    <scope>NUCLEOTIDE SEQUENCE</scope>
    <source>
        <tissue evidence="2">Salivary glands</tissue>
    </source>
</reference>
<accession>A0A2M4B4P6</accession>
<feature type="signal peptide" evidence="1">
    <location>
        <begin position="1"/>
        <end position="25"/>
    </location>
</feature>
<protein>
    <submittedName>
        <fullName evidence="2">Putative secreted protein</fullName>
    </submittedName>
</protein>
<proteinExistence type="predicted"/>
<organism evidence="2">
    <name type="scientific">Anopheles triannulatus</name>
    <dbReference type="NCBI Taxonomy" id="58253"/>
    <lineage>
        <taxon>Eukaryota</taxon>
        <taxon>Metazoa</taxon>
        <taxon>Ecdysozoa</taxon>
        <taxon>Arthropoda</taxon>
        <taxon>Hexapoda</taxon>
        <taxon>Insecta</taxon>
        <taxon>Pterygota</taxon>
        <taxon>Neoptera</taxon>
        <taxon>Endopterygota</taxon>
        <taxon>Diptera</taxon>
        <taxon>Nematocera</taxon>
        <taxon>Culicoidea</taxon>
        <taxon>Culicidae</taxon>
        <taxon>Anophelinae</taxon>
        <taxon>Anopheles</taxon>
    </lineage>
</organism>
<dbReference type="AlphaFoldDB" id="A0A2M4B4P6"/>